<evidence type="ECO:0000313" key="2">
    <source>
        <dbReference type="EMBL" id="ORY76705.1"/>
    </source>
</evidence>
<dbReference type="RefSeq" id="XP_040722785.1">
    <property type="nucleotide sequence ID" value="XM_040871595.1"/>
</dbReference>
<comment type="caution">
    <text evidence="2">The sequence shown here is derived from an EMBL/GenBank/DDBJ whole genome shotgun (WGS) entry which is preliminary data.</text>
</comment>
<name>A0A1Y2F167_PROLT</name>
<sequence>MLLVVTIAGGAGARKHLLAKQLSDLLQSRYSTISTAILSLEDFKKHDVEEVEEPSGLSLAAVIEKIDAYAAQSVSSASLDLQVLFVEGVYAMLPELREKSDLRIFIDTDADTRLSNTVLDKSDAGIPLDQILTSWINKVKPSFDKYVNETKNHADVILPRGICNEGGVATIATYLLDAVASRLDGTSDLSASQMLVSRAGMRSLRDSDNIYYDSS</sequence>
<keyword evidence="3" id="KW-1185">Reference proteome</keyword>
<evidence type="ECO:0000259" key="1">
    <source>
        <dbReference type="Pfam" id="PF00485"/>
    </source>
</evidence>
<dbReference type="Pfam" id="PF00485">
    <property type="entry name" value="PRK"/>
    <property type="match status" value="1"/>
</dbReference>
<reference evidence="2 3" key="1">
    <citation type="submission" date="2016-07" db="EMBL/GenBank/DDBJ databases">
        <title>Pervasive Adenine N6-methylation of Active Genes in Fungi.</title>
        <authorList>
            <consortium name="DOE Joint Genome Institute"/>
            <person name="Mondo S.J."/>
            <person name="Dannebaum R.O."/>
            <person name="Kuo R.C."/>
            <person name="Labutti K."/>
            <person name="Haridas S."/>
            <person name="Kuo A."/>
            <person name="Salamov A."/>
            <person name="Ahrendt S.R."/>
            <person name="Lipzen A."/>
            <person name="Sullivan W."/>
            <person name="Andreopoulos W.B."/>
            <person name="Clum A."/>
            <person name="Lindquist E."/>
            <person name="Daum C."/>
            <person name="Ramamoorthy G.K."/>
            <person name="Gryganskyi A."/>
            <person name="Culley D."/>
            <person name="Magnuson J.K."/>
            <person name="James T.Y."/>
            <person name="O'Malley M.A."/>
            <person name="Stajich J.E."/>
            <person name="Spatafora J.W."/>
            <person name="Visel A."/>
            <person name="Grigoriev I.V."/>
        </authorList>
    </citation>
    <scope>NUCLEOTIDE SEQUENCE [LARGE SCALE GENOMIC DNA]</scope>
    <source>
        <strain evidence="2 3">12-1054</strain>
    </source>
</reference>
<dbReference type="InterPro" id="IPR006083">
    <property type="entry name" value="PRK/URK"/>
</dbReference>
<dbReference type="EMBL" id="MCFI01000022">
    <property type="protein sequence ID" value="ORY76705.1"/>
    <property type="molecule type" value="Genomic_DNA"/>
</dbReference>
<dbReference type="PANTHER" id="PTHR10285">
    <property type="entry name" value="URIDINE KINASE"/>
    <property type="match status" value="1"/>
</dbReference>
<dbReference type="SUPFAM" id="SSF52540">
    <property type="entry name" value="P-loop containing nucleoside triphosphate hydrolases"/>
    <property type="match status" value="1"/>
</dbReference>
<feature type="domain" description="Phosphoribulokinase/uridine kinase" evidence="1">
    <location>
        <begin position="79"/>
        <end position="164"/>
    </location>
</feature>
<accession>A0A1Y2F167</accession>
<dbReference type="STRING" id="56484.A0A1Y2F167"/>
<dbReference type="Proteomes" id="UP000193685">
    <property type="component" value="Unassembled WGS sequence"/>
</dbReference>
<organism evidence="2 3">
    <name type="scientific">Protomyces lactucae-debilis</name>
    <dbReference type="NCBI Taxonomy" id="2754530"/>
    <lineage>
        <taxon>Eukaryota</taxon>
        <taxon>Fungi</taxon>
        <taxon>Dikarya</taxon>
        <taxon>Ascomycota</taxon>
        <taxon>Taphrinomycotina</taxon>
        <taxon>Taphrinomycetes</taxon>
        <taxon>Taphrinales</taxon>
        <taxon>Protomycetaceae</taxon>
        <taxon>Protomyces</taxon>
    </lineage>
</organism>
<gene>
    <name evidence="2" type="ORF">BCR37DRAFT_395233</name>
</gene>
<dbReference type="GO" id="GO:0016301">
    <property type="term" value="F:kinase activity"/>
    <property type="evidence" value="ECO:0007669"/>
    <property type="project" value="InterPro"/>
</dbReference>
<dbReference type="GeneID" id="63788194"/>
<dbReference type="Gene3D" id="3.40.50.300">
    <property type="entry name" value="P-loop containing nucleotide triphosphate hydrolases"/>
    <property type="match status" value="1"/>
</dbReference>
<dbReference type="AlphaFoldDB" id="A0A1Y2F167"/>
<dbReference type="OrthoDB" id="738517at2759"/>
<evidence type="ECO:0000313" key="3">
    <source>
        <dbReference type="Proteomes" id="UP000193685"/>
    </source>
</evidence>
<dbReference type="InterPro" id="IPR027417">
    <property type="entry name" value="P-loop_NTPase"/>
</dbReference>
<protein>
    <recommendedName>
        <fullName evidence="1">Phosphoribulokinase/uridine kinase domain-containing protein</fullName>
    </recommendedName>
</protein>
<dbReference type="GO" id="GO:0005524">
    <property type="term" value="F:ATP binding"/>
    <property type="evidence" value="ECO:0007669"/>
    <property type="project" value="InterPro"/>
</dbReference>
<proteinExistence type="predicted"/>